<dbReference type="PANTHER" id="PTHR44137">
    <property type="entry name" value="BNAC03G44070D PROTEIN"/>
    <property type="match status" value="1"/>
</dbReference>
<evidence type="ECO:0000313" key="3">
    <source>
        <dbReference type="Proteomes" id="UP000077755"/>
    </source>
</evidence>
<dbReference type="EMBL" id="CP093348">
    <property type="protein sequence ID" value="WOH05810.1"/>
    <property type="molecule type" value="Genomic_DNA"/>
</dbReference>
<organism evidence="2 3">
    <name type="scientific">Daucus carota subsp. sativus</name>
    <name type="common">Carrot</name>
    <dbReference type="NCBI Taxonomy" id="79200"/>
    <lineage>
        <taxon>Eukaryota</taxon>
        <taxon>Viridiplantae</taxon>
        <taxon>Streptophyta</taxon>
        <taxon>Embryophyta</taxon>
        <taxon>Tracheophyta</taxon>
        <taxon>Spermatophyta</taxon>
        <taxon>Magnoliopsida</taxon>
        <taxon>eudicotyledons</taxon>
        <taxon>Gunneridae</taxon>
        <taxon>Pentapetalae</taxon>
        <taxon>asterids</taxon>
        <taxon>campanulids</taxon>
        <taxon>Apiales</taxon>
        <taxon>Apiaceae</taxon>
        <taxon>Apioideae</taxon>
        <taxon>Scandiceae</taxon>
        <taxon>Daucinae</taxon>
        <taxon>Daucus</taxon>
        <taxon>Daucus sect. Daucus</taxon>
    </lineage>
</organism>
<dbReference type="Proteomes" id="UP000077755">
    <property type="component" value="Chromosome 6"/>
</dbReference>
<feature type="compositionally biased region" description="Polar residues" evidence="1">
    <location>
        <begin position="936"/>
        <end position="947"/>
    </location>
</feature>
<dbReference type="InterPro" id="IPR056988">
    <property type="entry name" value="Zn_ribbon_pln"/>
</dbReference>
<dbReference type="InterPro" id="IPR036869">
    <property type="entry name" value="J_dom_sf"/>
</dbReference>
<feature type="region of interest" description="Disordered" evidence="1">
    <location>
        <begin position="919"/>
        <end position="947"/>
    </location>
</feature>
<feature type="compositionally biased region" description="Basic and acidic residues" evidence="1">
    <location>
        <begin position="919"/>
        <end position="934"/>
    </location>
</feature>
<name>A0A164WAW4_DAUCS</name>
<dbReference type="PANTHER" id="PTHR44137:SF7">
    <property type="entry name" value="J DOMAIN-CONTAINING PROTEIN"/>
    <property type="match status" value="1"/>
</dbReference>
<dbReference type="Pfam" id="PF23551">
    <property type="entry name" value="Zn_ribbon_20"/>
    <property type="match status" value="1"/>
</dbReference>
<dbReference type="Pfam" id="PF00226">
    <property type="entry name" value="DnaJ"/>
    <property type="match status" value="1"/>
</dbReference>
<reference evidence="2" key="2">
    <citation type="submission" date="2022-03" db="EMBL/GenBank/DDBJ databases">
        <title>Draft title - Genomic analysis of global carrot germplasm unveils the trajectory of domestication and the origin of high carotenoid orange carrot.</title>
        <authorList>
            <person name="Iorizzo M."/>
            <person name="Ellison S."/>
            <person name="Senalik D."/>
            <person name="Macko-Podgorni A."/>
            <person name="Grzebelus D."/>
            <person name="Bostan H."/>
            <person name="Rolling W."/>
            <person name="Curaba J."/>
            <person name="Simon P."/>
        </authorList>
    </citation>
    <scope>NUCLEOTIDE SEQUENCE</scope>
    <source>
        <tissue evidence="2">Leaf</tissue>
    </source>
</reference>
<accession>A0A164WAW4</accession>
<feature type="compositionally biased region" description="Basic and acidic residues" evidence="1">
    <location>
        <begin position="973"/>
        <end position="983"/>
    </location>
</feature>
<dbReference type="Gene3D" id="1.10.287.110">
    <property type="entry name" value="DnaJ domain"/>
    <property type="match status" value="1"/>
</dbReference>
<dbReference type="Gramene" id="KZM91535">
    <property type="protein sequence ID" value="KZM91535"/>
    <property type="gene ID" value="DCAR_021100"/>
</dbReference>
<proteinExistence type="predicted"/>
<gene>
    <name evidence="2" type="ORF">DCAR_0625231</name>
</gene>
<protein>
    <submittedName>
        <fullName evidence="2">Uncharacterized protein</fullName>
    </submittedName>
</protein>
<dbReference type="InterPro" id="IPR024593">
    <property type="entry name" value="DUF3444"/>
</dbReference>
<dbReference type="Pfam" id="PF11926">
    <property type="entry name" value="DUF3444"/>
    <property type="match status" value="1"/>
</dbReference>
<dbReference type="SUPFAM" id="SSF46565">
    <property type="entry name" value="Chaperone J-domain"/>
    <property type="match status" value="1"/>
</dbReference>
<dbReference type="PROSITE" id="PS50076">
    <property type="entry name" value="DNAJ_2"/>
    <property type="match status" value="1"/>
</dbReference>
<dbReference type="CDD" id="cd06257">
    <property type="entry name" value="DnaJ"/>
    <property type="match status" value="1"/>
</dbReference>
<dbReference type="InterPro" id="IPR001623">
    <property type="entry name" value="DnaJ_domain"/>
</dbReference>
<dbReference type="PRINTS" id="PR00625">
    <property type="entry name" value="JDOMAIN"/>
</dbReference>
<dbReference type="SMART" id="SM00271">
    <property type="entry name" value="DnaJ"/>
    <property type="match status" value="1"/>
</dbReference>
<dbReference type="KEGG" id="dcr:108227630"/>
<evidence type="ECO:0000313" key="2">
    <source>
        <dbReference type="EMBL" id="WOH05810.1"/>
    </source>
</evidence>
<dbReference type="OMA" id="MAPAFDP"/>
<sequence length="983" mass="110492">MDSSIQEALRARDNAEKLFAVSDYAGAKNYALEAQMLCPGLEGISQMVATFEIYYAAQMKFGGEIDFYLILGLEPFCDKWTLKKQYKKMAVLLHPDKNKTVGADGAFKLVSEAFTLLSDNAKRRSYDQRRKKQISSGVLHTNLSSVHAARNTGSGNCSNSVSPHNRLDTFWTVCTSCHVQYEYLRKYVNKRLSCKNCRGVFIAVETGTAPVAGSFPYSPWPHAPDKGFGSHGCNGGTCIPASSVCFTGSGVTGHHSGHNSDCVSKTSFQWSTYPVPSAGVVDHNGLATTAANVVNQTNGNVSRAKVNGKHHQKDAVVDMNFGGPNGYSEPTVTKLGRPAKKMKVEVQTATRNGNEELASKSEFEVKSSNMNGNIKCNPRISTAAELATKRYSPAPVFDARKLLIDKARTVIQNKLKELKLASDAAALAKKNERALAEVGMINEGPLDQQKLKKAVSVPISVPDSDFHDFDKDRSEECIQPKQIWALYDEEDGMPRLYCLIRQVISLQPFKVHISYLSSKTDTEFGLVNWLDSGFTKSCGHFRAFNTDILDQVNIFSHLLSREKAGRGGCVRIYPRSGDIWAVYRNWSTDWNSTTPDEVRHKYEMVEVLDDYSEELGVSVAPLIKLHGFKTVYQRNSNRDAIKRIPRREMLRFSHQVPFCVLKETGTKLPEGCYDLDPAATPDELLQGATEVKATMLHKMEDCMVTPREPFQPAREYPAEEKQALESPTSALQDCEEVQVEKTPMEVLQDFSELRYFNEDKVEKTPIQVLQDLTEVQVEKTPNEVLQDLNEVRVERTPAEVLQDFDELFVEETPGEGRQHFNEAQTENTSSVEVLQDFNAFQVEKTPNEVLQDFNDVWVDKTPFEVLQDFNDMFAENLHYTDNGNTTTMELFNPYTEVQPEQKHHFWGESCAATPSERHLGVSKTEEGKPYHMESRAATSQESQPVTELQFKSSSKQMFHASNLRLFQDYPEMQEEKAPRQAEK</sequence>
<evidence type="ECO:0000256" key="1">
    <source>
        <dbReference type="SAM" id="MobiDB-lite"/>
    </source>
</evidence>
<keyword evidence="3" id="KW-1185">Reference proteome</keyword>
<dbReference type="OrthoDB" id="66964at2759"/>
<feature type="region of interest" description="Disordered" evidence="1">
    <location>
        <begin position="964"/>
        <end position="983"/>
    </location>
</feature>
<reference evidence="2" key="1">
    <citation type="journal article" date="2016" name="Nat. Genet.">
        <title>A high-quality carrot genome assembly provides new insights into carotenoid accumulation and asterid genome evolution.</title>
        <authorList>
            <person name="Iorizzo M."/>
            <person name="Ellison S."/>
            <person name="Senalik D."/>
            <person name="Zeng P."/>
            <person name="Satapoomin P."/>
            <person name="Huang J."/>
            <person name="Bowman M."/>
            <person name="Iovene M."/>
            <person name="Sanseverino W."/>
            <person name="Cavagnaro P."/>
            <person name="Yildiz M."/>
            <person name="Macko-Podgorni A."/>
            <person name="Moranska E."/>
            <person name="Grzebelus E."/>
            <person name="Grzebelus D."/>
            <person name="Ashrafi H."/>
            <person name="Zheng Z."/>
            <person name="Cheng S."/>
            <person name="Spooner D."/>
            <person name="Van Deynze A."/>
            <person name="Simon P."/>
        </authorList>
    </citation>
    <scope>NUCLEOTIDE SEQUENCE</scope>
    <source>
        <tissue evidence="2">Leaf</tissue>
    </source>
</reference>
<dbReference type="AlphaFoldDB" id="A0A164WAW4"/>